<gene>
    <name evidence="3" type="ORF">HPO_05972</name>
</gene>
<dbReference type="PATRIC" id="fig|1280954.3.peg.1221"/>
<protein>
    <recommendedName>
        <fullName evidence="1">Protoporphyrinogen IX oxidase</fullName>
        <ecNumber evidence="1">1.3.99.-</ecNumber>
    </recommendedName>
</protein>
<keyword evidence="2" id="KW-0812">Transmembrane</keyword>
<proteinExistence type="inferred from homology"/>
<keyword evidence="1" id="KW-1003">Cell membrane</keyword>
<feature type="transmembrane region" description="Helical" evidence="2">
    <location>
        <begin position="13"/>
        <end position="31"/>
    </location>
</feature>
<feature type="transmembrane region" description="Helical" evidence="2">
    <location>
        <begin position="80"/>
        <end position="99"/>
    </location>
</feature>
<comment type="caution">
    <text evidence="3">The sequence shown here is derived from an EMBL/GenBank/DDBJ whole genome shotgun (WGS) entry which is preliminary data.</text>
</comment>
<evidence type="ECO:0000313" key="4">
    <source>
        <dbReference type="Proteomes" id="UP000027100"/>
    </source>
</evidence>
<dbReference type="GO" id="GO:0046872">
    <property type="term" value="F:metal ion binding"/>
    <property type="evidence" value="ECO:0007669"/>
    <property type="project" value="UniProtKB-UniRule"/>
</dbReference>
<dbReference type="GO" id="GO:0006782">
    <property type="term" value="P:protoporphyrinogen IX biosynthetic process"/>
    <property type="evidence" value="ECO:0007669"/>
    <property type="project" value="UniProtKB-UniRule"/>
</dbReference>
<dbReference type="AlphaFoldDB" id="A0A062VIU7"/>
<keyword evidence="1" id="KW-0349">Heme</keyword>
<dbReference type="STRING" id="1280954.HPO_05972"/>
<dbReference type="RefSeq" id="WP_035595724.1">
    <property type="nucleotide sequence ID" value="NZ_ARYM01000005.1"/>
</dbReference>
<comment type="pathway">
    <text evidence="1">Porphyrin-containing compound metabolism; protoporphyrin-IX biosynthesis; protoporphyrin-IX from protoporphyrinogen-IX: step 1/1.</text>
</comment>
<comment type="cofactor">
    <cofactor evidence="1">
        <name>heme b</name>
        <dbReference type="ChEBI" id="CHEBI:60344"/>
    </cofactor>
    <text evidence="1">Binds 1 heme b (iron(II)-protoporphyrin IX) group per subunit.</text>
</comment>
<evidence type="ECO:0000313" key="3">
    <source>
        <dbReference type="EMBL" id="KCZ99460.1"/>
    </source>
</evidence>
<dbReference type="EC" id="1.3.99.-" evidence="1"/>
<organism evidence="3 4">
    <name type="scientific">Hyphomonas polymorpha PS728</name>
    <dbReference type="NCBI Taxonomy" id="1280954"/>
    <lineage>
        <taxon>Bacteria</taxon>
        <taxon>Pseudomonadati</taxon>
        <taxon>Pseudomonadota</taxon>
        <taxon>Alphaproteobacteria</taxon>
        <taxon>Hyphomonadales</taxon>
        <taxon>Hyphomonadaceae</taxon>
        <taxon>Hyphomonas</taxon>
    </lineage>
</organism>
<dbReference type="GO" id="GO:0070818">
    <property type="term" value="F:protoporphyrinogen oxidase activity"/>
    <property type="evidence" value="ECO:0007669"/>
    <property type="project" value="UniProtKB-UniRule"/>
</dbReference>
<name>A0A062VIU7_9PROT</name>
<feature type="transmembrane region" description="Helical" evidence="2">
    <location>
        <begin position="119"/>
        <end position="138"/>
    </location>
</feature>
<keyword evidence="1" id="KW-0408">Iron</keyword>
<comment type="catalytic activity">
    <reaction evidence="1">
        <text>protoporphyrinogen IX + 3 A = protoporphyrin IX + 3 AH2</text>
        <dbReference type="Rhea" id="RHEA:62000"/>
        <dbReference type="ChEBI" id="CHEBI:13193"/>
        <dbReference type="ChEBI" id="CHEBI:17499"/>
        <dbReference type="ChEBI" id="CHEBI:57306"/>
        <dbReference type="ChEBI" id="CHEBI:57307"/>
    </reaction>
</comment>
<sequence length="168" mass="18331">MIALLKAGHIASLSVWCAGLLALPVILQIYGRRREISTQAGFTEFRILLHAGYTRVATPAAVLTITFGAALIILLELRDAWMMAKLVVVALMVLLHVWLGHLILKTAEGRGSYKMPSPVLAVPFGLALIAGVLLLVLAKPNLTPLLYQLPEFLQQPQDRELPPDLVPI</sequence>
<reference evidence="3 4" key="1">
    <citation type="journal article" date="2014" name="Antonie Van Leeuwenhoek">
        <title>Hyphomonas beringensis sp. nov. and Hyphomonas chukchiensis sp. nov., isolated from surface seawater of the Bering Sea and Chukchi Sea.</title>
        <authorList>
            <person name="Li C."/>
            <person name="Lai Q."/>
            <person name="Li G."/>
            <person name="Dong C."/>
            <person name="Wang J."/>
            <person name="Liao Y."/>
            <person name="Shao Z."/>
        </authorList>
    </citation>
    <scope>NUCLEOTIDE SEQUENCE [LARGE SCALE GENOMIC DNA]</scope>
    <source>
        <strain evidence="3 4">PS728</strain>
    </source>
</reference>
<keyword evidence="1 2" id="KW-0472">Membrane</keyword>
<feature type="transmembrane region" description="Helical" evidence="2">
    <location>
        <begin position="52"/>
        <end position="74"/>
    </location>
</feature>
<dbReference type="InterPro" id="IPR005265">
    <property type="entry name" value="HemJ-like"/>
</dbReference>
<keyword evidence="2" id="KW-1133">Transmembrane helix</keyword>
<evidence type="ECO:0000256" key="2">
    <source>
        <dbReference type="SAM" id="Phobius"/>
    </source>
</evidence>
<dbReference type="Pfam" id="PF03653">
    <property type="entry name" value="UPF0093"/>
    <property type="match status" value="1"/>
</dbReference>
<dbReference type="EMBL" id="ARYM01000005">
    <property type="protein sequence ID" value="KCZ99460.1"/>
    <property type="molecule type" value="Genomic_DNA"/>
</dbReference>
<comment type="similarity">
    <text evidence="1">Belongs to the HemJ family.</text>
</comment>
<dbReference type="eggNOG" id="COG1981">
    <property type="taxonomic scope" value="Bacteria"/>
</dbReference>
<keyword evidence="4" id="KW-1185">Reference proteome</keyword>
<keyword evidence="1" id="KW-0479">Metal-binding</keyword>
<evidence type="ECO:0000256" key="1">
    <source>
        <dbReference type="PIRNR" id="PIRNR004638"/>
    </source>
</evidence>
<dbReference type="PIRSF" id="PIRSF004638">
    <property type="entry name" value="UCP004638"/>
    <property type="match status" value="1"/>
</dbReference>
<dbReference type="Proteomes" id="UP000027100">
    <property type="component" value="Unassembled WGS sequence"/>
</dbReference>
<accession>A0A062VIU7</accession>
<dbReference type="GO" id="GO:0005886">
    <property type="term" value="C:plasma membrane"/>
    <property type="evidence" value="ECO:0007669"/>
    <property type="project" value="UniProtKB-UniRule"/>
</dbReference>
<comment type="function">
    <text evidence="1">Catalyzes the oxidation of protoporphyrinogen IX to protoporphyrin IX.</text>
</comment>
<dbReference type="OrthoDB" id="7570050at2"/>
<dbReference type="UniPathway" id="UPA00251">
    <property type="reaction ID" value="UER00324"/>
</dbReference>